<protein>
    <recommendedName>
        <fullName evidence="3">RRM domain-containing protein</fullName>
    </recommendedName>
</protein>
<dbReference type="Pfam" id="PF00076">
    <property type="entry name" value="RRM_1"/>
    <property type="match status" value="1"/>
</dbReference>
<dbReference type="Gene3D" id="3.30.70.330">
    <property type="match status" value="2"/>
</dbReference>
<keyword evidence="5" id="KW-1185">Reference proteome</keyword>
<dbReference type="EMBL" id="CAXAJV020001280">
    <property type="protein sequence ID" value="CAL7933108.1"/>
    <property type="molecule type" value="Genomic_DNA"/>
</dbReference>
<organism evidence="4 5">
    <name type="scientific">Xylocopa violacea</name>
    <name type="common">Violet carpenter bee</name>
    <name type="synonym">Apis violacea</name>
    <dbReference type="NCBI Taxonomy" id="135666"/>
    <lineage>
        <taxon>Eukaryota</taxon>
        <taxon>Metazoa</taxon>
        <taxon>Ecdysozoa</taxon>
        <taxon>Arthropoda</taxon>
        <taxon>Hexapoda</taxon>
        <taxon>Insecta</taxon>
        <taxon>Pterygota</taxon>
        <taxon>Neoptera</taxon>
        <taxon>Endopterygota</taxon>
        <taxon>Hymenoptera</taxon>
        <taxon>Apocrita</taxon>
        <taxon>Aculeata</taxon>
        <taxon>Apoidea</taxon>
        <taxon>Anthophila</taxon>
        <taxon>Apidae</taxon>
        <taxon>Xylocopa</taxon>
        <taxon>Xylocopa</taxon>
    </lineage>
</organism>
<feature type="domain" description="RRM" evidence="3">
    <location>
        <begin position="109"/>
        <end position="187"/>
    </location>
</feature>
<evidence type="ECO:0000256" key="2">
    <source>
        <dbReference type="PROSITE-ProRule" id="PRU00176"/>
    </source>
</evidence>
<dbReference type="SMART" id="SM00360">
    <property type="entry name" value="RRM"/>
    <property type="match status" value="1"/>
</dbReference>
<evidence type="ECO:0000256" key="1">
    <source>
        <dbReference type="ARBA" id="ARBA00022884"/>
    </source>
</evidence>
<comment type="caution">
    <text evidence="4">The sequence shown here is derived from an EMBL/GenBank/DDBJ whole genome shotgun (WGS) entry which is preliminary data.</text>
</comment>
<sequence length="702" mass="80371">MPISVASDRVKIDQVETMISSLRVRQSESSNDAKKKGDIKKQLAYLETRKSTIQSQPAVKVPNIKEQIETSLKLLKFVADSQLTLTQVNGQRKLGPPPGWTGPPPGPKCEIFVGSIPRNYYEPEIVLIFSTVGKIYELRLMMEFSGTNRGYCFIMYTTEEEAARAVRELDQYEIYPGKRIGVVASTNNCRLYINQLPRTIDSASIIRKIYEITDDVDKVAVYRYLDGLVCYVLVSYKTHRGAAMGRRRLVPEAATLFKGSEVNVEWANPHITPSNVFEECGVCDELGNVKITKTFIEPMKTKKVVVRSKQRSAGAANQRAPKLANAILRKERPIKAAVERSSKISDSQSKQYNVERYLSKGIACPNCSLMKFVANGCETKENFGKIWNVNENQRNNFNQFLLYEDSKRNCSQQDQSNAILPSISTYLNKGKRLKTLRWNDAQRYSDNLFRSFDEFKIFDGNLSNSINKCTLDRSCRCRLHYSNDDSFDSLNNFRSVNIWNSTDDLVKNFSGAVKISDDIENANFNGYEPRNVYKTEQIPMENNAYRLPNVYFNSQSSNEANRQLTSCYANYYQHFEPNSVEQSNEMLYSAQNVQEPPLLNQEHFLRKFPADNVKPITSNQNSNWFSLETLPNQVYRREFPKFPEITCNSIPNLKYANNYQLIGNCQQQNYDSFFMYENAGNSGNNMVYSKDAMFGENKSRFG</sequence>
<dbReference type="CDD" id="cd12249">
    <property type="entry name" value="RRM1_hnRNPR_like"/>
    <property type="match status" value="1"/>
</dbReference>
<dbReference type="Proteomes" id="UP001642520">
    <property type="component" value="Unassembled WGS sequence"/>
</dbReference>
<dbReference type="PANTHER" id="PTHR21245">
    <property type="entry name" value="HETEROGENEOUS NUCLEAR RIBONUCLEOPROTEIN"/>
    <property type="match status" value="1"/>
</dbReference>
<evidence type="ECO:0000313" key="4">
    <source>
        <dbReference type="EMBL" id="CAL7933108.1"/>
    </source>
</evidence>
<reference evidence="4 5" key="1">
    <citation type="submission" date="2024-08" db="EMBL/GenBank/DDBJ databases">
        <authorList>
            <person name="Will J Nash"/>
            <person name="Angela Man"/>
            <person name="Seanna McTaggart"/>
            <person name="Kendall Baker"/>
            <person name="Tom Barker"/>
            <person name="Leah Catchpole"/>
            <person name="Alex Durrant"/>
            <person name="Karim Gharbi"/>
            <person name="Naomi Irish"/>
            <person name="Gemy Kaithakottil"/>
            <person name="Debby Ku"/>
            <person name="Aaliyah Providence"/>
            <person name="Felix Shaw"/>
            <person name="David Swarbreck"/>
            <person name="Chris Watkins"/>
            <person name="Ann M. McCartney"/>
            <person name="Giulio Formenti"/>
            <person name="Alice Mouton"/>
            <person name="Noel Vella"/>
            <person name="Bjorn M von Reumont"/>
            <person name="Adriana Vella"/>
            <person name="Wilfried Haerty"/>
        </authorList>
    </citation>
    <scope>NUCLEOTIDE SEQUENCE [LARGE SCALE GENOMIC DNA]</scope>
</reference>
<dbReference type="SUPFAM" id="SSF54928">
    <property type="entry name" value="RNA-binding domain, RBD"/>
    <property type="match status" value="1"/>
</dbReference>
<dbReference type="InterPro" id="IPR012677">
    <property type="entry name" value="Nucleotide-bd_a/b_plait_sf"/>
</dbReference>
<accession>A0ABP1N0S7</accession>
<gene>
    <name evidence="4" type="ORF">XYLVIOL_LOCUS304</name>
</gene>
<keyword evidence="1 2" id="KW-0694">RNA-binding</keyword>
<dbReference type="InterPro" id="IPR000504">
    <property type="entry name" value="RRM_dom"/>
</dbReference>
<evidence type="ECO:0000313" key="5">
    <source>
        <dbReference type="Proteomes" id="UP001642520"/>
    </source>
</evidence>
<name>A0ABP1N0S7_XYLVO</name>
<proteinExistence type="predicted"/>
<dbReference type="InterPro" id="IPR035979">
    <property type="entry name" value="RBD_domain_sf"/>
</dbReference>
<dbReference type="PROSITE" id="PS50102">
    <property type="entry name" value="RRM"/>
    <property type="match status" value="1"/>
</dbReference>
<evidence type="ECO:0000259" key="3">
    <source>
        <dbReference type="PROSITE" id="PS50102"/>
    </source>
</evidence>